<feature type="transmembrane region" description="Helical" evidence="2">
    <location>
        <begin position="29"/>
        <end position="45"/>
    </location>
</feature>
<dbReference type="KEGG" id="bfm:BP422_14465"/>
<dbReference type="EMBL" id="LDCN01000001">
    <property type="protein sequence ID" value="KLI01004.1"/>
    <property type="molecule type" value="Genomic_DNA"/>
</dbReference>
<dbReference type="GO" id="GO:0005886">
    <property type="term" value="C:plasma membrane"/>
    <property type="evidence" value="ECO:0007669"/>
    <property type="project" value="UniProtKB-SubCell"/>
</dbReference>
<protein>
    <submittedName>
        <fullName evidence="3">Small basic protein</fullName>
    </submittedName>
</protein>
<proteinExistence type="inferred from homology"/>
<comment type="similarity">
    <text evidence="1">Belongs to the sbp family.</text>
</comment>
<keyword evidence="1 2" id="KW-0812">Transmembrane</keyword>
<gene>
    <name evidence="4" type="primary">sbp</name>
    <name evidence="5" type="ORF">AA984_03565</name>
    <name evidence="4" type="ORF">BFO01nite_44800</name>
    <name evidence="3" type="ORF">BP422_14465</name>
</gene>
<organism evidence="3 7">
    <name type="scientific">Brevibacillus formosus</name>
    <dbReference type="NCBI Taxonomy" id="54913"/>
    <lineage>
        <taxon>Bacteria</taxon>
        <taxon>Bacillati</taxon>
        <taxon>Bacillota</taxon>
        <taxon>Bacilli</taxon>
        <taxon>Bacillales</taxon>
        <taxon>Paenibacillaceae</taxon>
        <taxon>Brevibacillus</taxon>
    </lineage>
</organism>
<keyword evidence="1" id="KW-1003">Cell membrane</keyword>
<reference evidence="4 8" key="3">
    <citation type="submission" date="2019-06" db="EMBL/GenBank/DDBJ databases">
        <title>Whole genome shotgun sequence of Brevibacillus formosus NBRC 15716.</title>
        <authorList>
            <person name="Hosoyama A."/>
            <person name="Uohara A."/>
            <person name="Ohji S."/>
            <person name="Ichikawa N."/>
        </authorList>
    </citation>
    <scope>NUCLEOTIDE SEQUENCE [LARGE SCALE GENOMIC DNA]</scope>
    <source>
        <strain evidence="4 8">NBRC 15716</strain>
    </source>
</reference>
<reference evidence="5 6" key="1">
    <citation type="submission" date="2015-05" db="EMBL/GenBank/DDBJ databases">
        <title>Genome sequencing project for genomic taxonomy and phylogenomics of Bacillus-like bacteria.</title>
        <authorList>
            <person name="Liu B."/>
            <person name="Wang J."/>
            <person name="Zhu Y."/>
            <person name="Liu G."/>
            <person name="Chen Q."/>
            <person name="Chen Z."/>
            <person name="Lan J."/>
            <person name="Che J."/>
            <person name="Ge C."/>
            <person name="Shi H."/>
            <person name="Pan Z."/>
            <person name="Liu X."/>
        </authorList>
    </citation>
    <scope>NUCLEOTIDE SEQUENCE [LARGE SCALE GENOMIC DNA]</scope>
    <source>
        <strain evidence="5 6">DSM 9885</strain>
    </source>
</reference>
<dbReference type="Proteomes" id="UP000319498">
    <property type="component" value="Unassembled WGS sequence"/>
</dbReference>
<dbReference type="Proteomes" id="UP000035218">
    <property type="component" value="Unassembled WGS sequence"/>
</dbReference>
<evidence type="ECO:0000256" key="2">
    <source>
        <dbReference type="SAM" id="Phobius"/>
    </source>
</evidence>
<dbReference type="EMBL" id="CP018145">
    <property type="protein sequence ID" value="ASJ54666.1"/>
    <property type="molecule type" value="Genomic_DNA"/>
</dbReference>
<evidence type="ECO:0000313" key="7">
    <source>
        <dbReference type="Proteomes" id="UP000197781"/>
    </source>
</evidence>
<comment type="subcellular location">
    <subcellularLocation>
        <location evidence="1">Cell membrane</location>
        <topology evidence="1">Multi-pass membrane protein</topology>
    </subcellularLocation>
</comment>
<dbReference type="RefSeq" id="WP_007717721.1">
    <property type="nucleotide sequence ID" value="NZ_BJOL01000029.1"/>
</dbReference>
<dbReference type="Proteomes" id="UP000197781">
    <property type="component" value="Chromosome"/>
</dbReference>
<feature type="transmembrane region" description="Helical" evidence="2">
    <location>
        <begin position="57"/>
        <end position="77"/>
    </location>
</feature>
<evidence type="ECO:0000313" key="8">
    <source>
        <dbReference type="Proteomes" id="UP000319498"/>
    </source>
</evidence>
<evidence type="ECO:0000256" key="1">
    <source>
        <dbReference type="PIRNR" id="PIRNR018579"/>
    </source>
</evidence>
<reference evidence="3 7" key="2">
    <citation type="submission" date="2016-11" db="EMBL/GenBank/DDBJ databases">
        <authorList>
            <person name="Jaros S."/>
            <person name="Januszkiewicz K."/>
            <person name="Wedrychowicz H."/>
        </authorList>
    </citation>
    <scope>NUCLEOTIDE SEQUENCE [LARGE SCALE GENOMIC DNA]</scope>
    <source>
        <strain evidence="3 7">NF2</strain>
    </source>
</reference>
<evidence type="ECO:0000313" key="5">
    <source>
        <dbReference type="EMBL" id="KLI01004.1"/>
    </source>
</evidence>
<evidence type="ECO:0000313" key="3">
    <source>
        <dbReference type="EMBL" id="ASJ54666.1"/>
    </source>
</evidence>
<dbReference type="PIRSF" id="PIRSF018579">
    <property type="entry name" value="Sbp"/>
    <property type="match status" value="1"/>
</dbReference>
<dbReference type="InterPro" id="IPR009709">
    <property type="entry name" value="DUF1290"/>
</dbReference>
<keyword evidence="8" id="KW-1185">Reference proteome</keyword>
<feature type="transmembrane region" description="Helical" evidence="2">
    <location>
        <begin position="83"/>
        <end position="102"/>
    </location>
</feature>
<dbReference type="OrthoDB" id="9812056at2"/>
<name>A0A0H0SS16_9BACL</name>
<dbReference type="Pfam" id="PF06947">
    <property type="entry name" value="DUF1290"/>
    <property type="match status" value="1"/>
</dbReference>
<keyword evidence="1 2" id="KW-0472">Membrane</keyword>
<dbReference type="AlphaFoldDB" id="A0A0H0SS16"/>
<sequence>MWLPLIGLIVGLVVGFLLDWRVPQEYSSYLSIALLAGLDTIFGGIRSFLERTFNVRIFMSGFFFNTLFAAGLAFIGGFLGIDLYLAAIVAFGVRLFNNLAVIRRIVLSKWINQQE</sequence>
<dbReference type="EMBL" id="BJOL01000029">
    <property type="protein sequence ID" value="GED60348.1"/>
    <property type="molecule type" value="Genomic_DNA"/>
</dbReference>
<dbReference type="GeneID" id="87584149"/>
<accession>A0A0H0SS16</accession>
<evidence type="ECO:0000313" key="6">
    <source>
        <dbReference type="Proteomes" id="UP000035218"/>
    </source>
</evidence>
<keyword evidence="2" id="KW-1133">Transmembrane helix</keyword>
<evidence type="ECO:0000313" key="4">
    <source>
        <dbReference type="EMBL" id="GED60348.1"/>
    </source>
</evidence>